<feature type="transmembrane region" description="Helical" evidence="1">
    <location>
        <begin position="405"/>
        <end position="425"/>
    </location>
</feature>
<reference evidence="2 3" key="1">
    <citation type="submission" date="2017-08" db="EMBL/GenBank/DDBJ databases">
        <title>The whole genome shortgun sequences of strain Leeuwenhoekiella nanhaiensis G18 from the South China Sea.</title>
        <authorList>
            <person name="Liu Q."/>
        </authorList>
    </citation>
    <scope>NUCLEOTIDE SEQUENCE [LARGE SCALE GENOMIC DNA]</scope>
    <source>
        <strain evidence="2 3">G18</strain>
    </source>
</reference>
<feature type="transmembrane region" description="Helical" evidence="1">
    <location>
        <begin position="354"/>
        <end position="373"/>
    </location>
</feature>
<dbReference type="NCBIfam" id="NF008712">
    <property type="entry name" value="PRK11715.1-1"/>
    <property type="match status" value="1"/>
</dbReference>
<feature type="transmembrane region" description="Helical" evidence="1">
    <location>
        <begin position="20"/>
        <end position="41"/>
    </location>
</feature>
<protein>
    <submittedName>
        <fullName evidence="2">Cell envelope integrity protein CreD</fullName>
    </submittedName>
</protein>
<feature type="transmembrane region" description="Helical" evidence="1">
    <location>
        <begin position="431"/>
        <end position="450"/>
    </location>
</feature>
<keyword evidence="1" id="KW-0472">Membrane</keyword>
<sequence length="458" mass="52425">MNTSNPQPPNKFIQWIKSSITARMFMVGFLTLILLIPLFFVQNLIEERAQRQQEVVEEINEKWGEEVLVYGPVLKIPYTLPVKKTVQNPGTKTFETLVTEEEHIAYFFPDQLNLTAQVNPEIKSRSIYKTTVYNSETHFEGSFAVPDFSNAPGEPVQILWEKARVLFQTSNLKGVNKQVKINLNGTSYLFTSKFEQRNTKSLDAVELFMMESTAIKPESLPQESKVSFTMDLHINGSQQIQFIPIGKTTEAQITSDWETNNFTGNFLPYNQDKLNGKGFDAKWRVLDINRPFPQEFFTSLPRLNAYAFGVNFMIPVDEYQKSERTAKYGFLVIGLTFLIFFLIQTLSKIGIHPFQYLMIGLALIMFYTLLISVSEHSNYLNAYLVASVAVVLLISLYARSILKNIKFPVFIGLSLTLLYSFIYVIIQLENYALLVGSIGLFIILALVMYVSRKIDWNS</sequence>
<evidence type="ECO:0000256" key="1">
    <source>
        <dbReference type="SAM" id="Phobius"/>
    </source>
</evidence>
<dbReference type="PANTHER" id="PTHR30092:SF0">
    <property type="entry name" value="INNER MEMBRANE PROTEIN CRED"/>
    <property type="match status" value="1"/>
</dbReference>
<dbReference type="InterPro" id="IPR010364">
    <property type="entry name" value="Uncharacterised_IM_CreD"/>
</dbReference>
<keyword evidence="3" id="KW-1185">Reference proteome</keyword>
<dbReference type="Proteomes" id="UP000229433">
    <property type="component" value="Unassembled WGS sequence"/>
</dbReference>
<keyword evidence="1" id="KW-0812">Transmembrane</keyword>
<comment type="caution">
    <text evidence="2">The sequence shown here is derived from an EMBL/GenBank/DDBJ whole genome shotgun (WGS) entry which is preliminary data.</text>
</comment>
<dbReference type="AlphaFoldDB" id="A0A2G1VPJ2"/>
<dbReference type="OrthoDB" id="9791851at2"/>
<organism evidence="2 3">
    <name type="scientific">Leeuwenhoekiella nanhaiensis</name>
    <dbReference type="NCBI Taxonomy" id="1655491"/>
    <lineage>
        <taxon>Bacteria</taxon>
        <taxon>Pseudomonadati</taxon>
        <taxon>Bacteroidota</taxon>
        <taxon>Flavobacteriia</taxon>
        <taxon>Flavobacteriales</taxon>
        <taxon>Flavobacteriaceae</taxon>
        <taxon>Leeuwenhoekiella</taxon>
    </lineage>
</organism>
<dbReference type="RefSeq" id="WP_099647092.1">
    <property type="nucleotide sequence ID" value="NZ_KZ319296.1"/>
</dbReference>
<name>A0A2G1VPJ2_9FLAO</name>
<dbReference type="GO" id="GO:0005886">
    <property type="term" value="C:plasma membrane"/>
    <property type="evidence" value="ECO:0007669"/>
    <property type="project" value="TreeGrafter"/>
</dbReference>
<dbReference type="EMBL" id="NQXA01000014">
    <property type="protein sequence ID" value="PHQ28399.1"/>
    <property type="molecule type" value="Genomic_DNA"/>
</dbReference>
<proteinExistence type="predicted"/>
<dbReference type="PIRSF" id="PIRSF004548">
    <property type="entry name" value="CreD"/>
    <property type="match status" value="1"/>
</dbReference>
<dbReference type="Pfam" id="PF06123">
    <property type="entry name" value="CreD"/>
    <property type="match status" value="1"/>
</dbReference>
<dbReference type="PANTHER" id="PTHR30092">
    <property type="entry name" value="INNER MEMBRANE PROTEIN CRED"/>
    <property type="match status" value="1"/>
</dbReference>
<evidence type="ECO:0000313" key="3">
    <source>
        <dbReference type="Proteomes" id="UP000229433"/>
    </source>
</evidence>
<feature type="transmembrane region" description="Helical" evidence="1">
    <location>
        <begin position="379"/>
        <end position="398"/>
    </location>
</feature>
<accession>A0A2G1VPJ2</accession>
<keyword evidence="1" id="KW-1133">Transmembrane helix</keyword>
<evidence type="ECO:0000313" key="2">
    <source>
        <dbReference type="EMBL" id="PHQ28399.1"/>
    </source>
</evidence>
<gene>
    <name evidence="2" type="ORF">CJ305_14885</name>
</gene>
<feature type="transmembrane region" description="Helical" evidence="1">
    <location>
        <begin position="328"/>
        <end position="347"/>
    </location>
</feature>